<dbReference type="InterPro" id="IPR043154">
    <property type="entry name" value="Sec-1-like_dom1"/>
</dbReference>
<dbReference type="InterPro" id="IPR043127">
    <property type="entry name" value="Sec-1-like_dom3a"/>
</dbReference>
<sequence>MSTTEGCGLDWLISAHSSSTMDLFKAAQTYVDKLLDTKASAHEVSGVYDSSGGKMKILLLDAETTSILSMITTQSLLLKNEVYLIEYATSLFAATFISTATNNVHTSRLDNPNRERMRHLKCVVFVRPTTESVQIIVDELRDPKYGEYELYFSNVIKKSALERMAEADDYEVVKAVVELFADYLVINKDLFGLNLSAPEQCIFGDAPESWAPGPFMRSVEAITSVLLTLKKKPIIRYEANSPLAKSLAIETLYNIQQDPKLFDFRQMDTPPVLLILDRKNDPVTPLLTPWTYQAMVHAYLGIKNGRVDLSGVPDVRPDMKEIVLAADQDPFYNDSMFMNFGDLGASIKEYVDKYQARTRSNMNIESIADMKRFVEDYPEFRKLSGNVTKHVTLVSELSRRVNTDNLLEISELEQSLACNDNHAHDLKQVRLFLSHNLPDETKIRLVALYALRYERGEQPSQLPSLLDQLNRANVSPTKLLALKTLLRYAGDKERQEDLFKADSIFSRAQSGFKGLQGVENVYTQHVTLLERTLGALVKGRLRENLYPFIEGGGSSRDKAADIVVFFVGGVTYEEAKLVAQINASTPGLRVVVGGTAVHSSKTFMEDMEYASTKWQ</sequence>
<evidence type="ECO:0000313" key="3">
    <source>
        <dbReference type="Proteomes" id="UP001498771"/>
    </source>
</evidence>
<dbReference type="Gene3D" id="3.40.50.2060">
    <property type="match status" value="1"/>
</dbReference>
<accession>A0ABR1F7Y9</accession>
<proteinExistence type="inferred from homology"/>
<dbReference type="Gene3D" id="1.25.40.60">
    <property type="match status" value="1"/>
</dbReference>
<keyword evidence="3" id="KW-1185">Reference proteome</keyword>
<protein>
    <submittedName>
        <fullName evidence="2">Sec1-like protein</fullName>
    </submittedName>
</protein>
<name>A0ABR1F7Y9_9ASCO</name>
<dbReference type="GeneID" id="90040433"/>
<dbReference type="RefSeq" id="XP_064768987.1">
    <property type="nucleotide sequence ID" value="XM_064914921.1"/>
</dbReference>
<dbReference type="InterPro" id="IPR027482">
    <property type="entry name" value="Sec1-like_dom2"/>
</dbReference>
<dbReference type="Proteomes" id="UP001498771">
    <property type="component" value="Unassembled WGS sequence"/>
</dbReference>
<dbReference type="Gene3D" id="3.40.50.1910">
    <property type="match status" value="1"/>
</dbReference>
<dbReference type="Gene3D" id="3.90.830.10">
    <property type="entry name" value="Syntaxin Binding Protein 1, Chain A, domain 2"/>
    <property type="match status" value="1"/>
</dbReference>
<comment type="caution">
    <text evidence="2">The sequence shown here is derived from an EMBL/GenBank/DDBJ whole genome shotgun (WGS) entry which is preliminary data.</text>
</comment>
<evidence type="ECO:0000313" key="2">
    <source>
        <dbReference type="EMBL" id="KAK7205954.1"/>
    </source>
</evidence>
<dbReference type="PIRSF" id="PIRSF005715">
    <property type="entry name" value="VPS45_Sec1"/>
    <property type="match status" value="1"/>
</dbReference>
<dbReference type="PANTHER" id="PTHR11679">
    <property type="entry name" value="VESICLE PROTEIN SORTING-ASSOCIATED"/>
    <property type="match status" value="1"/>
</dbReference>
<dbReference type="EMBL" id="JBBJBU010000004">
    <property type="protein sequence ID" value="KAK7205954.1"/>
    <property type="molecule type" value="Genomic_DNA"/>
</dbReference>
<dbReference type="InterPro" id="IPR036045">
    <property type="entry name" value="Sec1-like_sf"/>
</dbReference>
<gene>
    <name evidence="2" type="ORF">BZA70DRAFT_310422</name>
</gene>
<evidence type="ECO:0000256" key="1">
    <source>
        <dbReference type="ARBA" id="ARBA00009884"/>
    </source>
</evidence>
<dbReference type="InterPro" id="IPR001619">
    <property type="entry name" value="Sec1-like"/>
</dbReference>
<dbReference type="Pfam" id="PF00995">
    <property type="entry name" value="Sec1"/>
    <property type="match status" value="1"/>
</dbReference>
<organism evidence="2 3">
    <name type="scientific">Myxozyma melibiosi</name>
    <dbReference type="NCBI Taxonomy" id="54550"/>
    <lineage>
        <taxon>Eukaryota</taxon>
        <taxon>Fungi</taxon>
        <taxon>Dikarya</taxon>
        <taxon>Ascomycota</taxon>
        <taxon>Saccharomycotina</taxon>
        <taxon>Lipomycetes</taxon>
        <taxon>Lipomycetales</taxon>
        <taxon>Lipomycetaceae</taxon>
        <taxon>Myxozyma</taxon>
    </lineage>
</organism>
<comment type="similarity">
    <text evidence="1">Belongs to the STXBP/unc-18/SEC1 family.</text>
</comment>
<dbReference type="SUPFAM" id="SSF56815">
    <property type="entry name" value="Sec1/munc18-like (SM) proteins"/>
    <property type="match status" value="1"/>
</dbReference>
<reference evidence="2 3" key="1">
    <citation type="submission" date="2024-03" db="EMBL/GenBank/DDBJ databases">
        <title>Genome-scale model development and genomic sequencing of the oleaginous clade Lipomyces.</title>
        <authorList>
            <consortium name="Lawrence Berkeley National Laboratory"/>
            <person name="Czajka J.J."/>
            <person name="Han Y."/>
            <person name="Kim J."/>
            <person name="Mondo S.J."/>
            <person name="Hofstad B.A."/>
            <person name="Robles A."/>
            <person name="Haridas S."/>
            <person name="Riley R."/>
            <person name="LaButti K."/>
            <person name="Pangilinan J."/>
            <person name="Andreopoulos W."/>
            <person name="Lipzen A."/>
            <person name="Yan J."/>
            <person name="Wang M."/>
            <person name="Ng V."/>
            <person name="Grigoriev I.V."/>
            <person name="Spatafora J.W."/>
            <person name="Magnuson J.K."/>
            <person name="Baker S.E."/>
            <person name="Pomraning K.R."/>
        </authorList>
    </citation>
    <scope>NUCLEOTIDE SEQUENCE [LARGE SCALE GENOMIC DNA]</scope>
    <source>
        <strain evidence="2 3">Phaff 52-87</strain>
    </source>
</reference>